<feature type="compositionally biased region" description="Low complexity" evidence="1">
    <location>
        <begin position="322"/>
        <end position="338"/>
    </location>
</feature>
<feature type="region of interest" description="Disordered" evidence="1">
    <location>
        <begin position="71"/>
        <end position="92"/>
    </location>
</feature>
<evidence type="ECO:0000313" key="3">
    <source>
        <dbReference type="Proteomes" id="UP000575985"/>
    </source>
</evidence>
<proteinExistence type="predicted"/>
<reference evidence="2 3" key="1">
    <citation type="submission" date="2020-07" db="EMBL/GenBank/DDBJ databases">
        <title>Sequencing the genomes of 1000 actinobacteria strains.</title>
        <authorList>
            <person name="Klenk H.-P."/>
        </authorList>
    </citation>
    <scope>NUCLEOTIDE SEQUENCE [LARGE SCALE GENOMIC DNA]</scope>
    <source>
        <strain evidence="2 3">DSM 45927</strain>
    </source>
</reference>
<evidence type="ECO:0000313" key="2">
    <source>
        <dbReference type="EMBL" id="NYI94124.1"/>
    </source>
</evidence>
<dbReference type="Proteomes" id="UP000575985">
    <property type="component" value="Unassembled WGS sequence"/>
</dbReference>
<organism evidence="2 3">
    <name type="scientific">Streptomonospora nanhaiensis</name>
    <dbReference type="NCBI Taxonomy" id="1323731"/>
    <lineage>
        <taxon>Bacteria</taxon>
        <taxon>Bacillati</taxon>
        <taxon>Actinomycetota</taxon>
        <taxon>Actinomycetes</taxon>
        <taxon>Streptosporangiales</taxon>
        <taxon>Nocardiopsidaceae</taxon>
        <taxon>Streptomonospora</taxon>
    </lineage>
</organism>
<keyword evidence="3" id="KW-1185">Reference proteome</keyword>
<feature type="region of interest" description="Disordered" evidence="1">
    <location>
        <begin position="163"/>
        <end position="387"/>
    </location>
</feature>
<sequence length="387" mass="39545">MLSAGARPRCPSAASSWPAPLQRVPSPHRRAQARRLALPPWPRPSAALGAAVVARTAGAVADDRAAALRRSLAPHSHPGRPHRRSVTASATPGRVRRCESCRACPSFPAPSLLSPPRARRPSSRLCREFAAVTSGFAVSGQFRSVTSWCLMAIVLHSSRMGALPASAGGSGTPSWTNRKDRHRGPTRSSKPRADAPAPPGLTRADRASGRSPGRLPAGAAAPERPLGRPGRSPPKLPGRPFAPGGQPHRSAIGAAFGPALPRFHPPDPMATSPHPHIAPSPATVSGAAPGAADGGTPSGRRRPHPATALRAAGGPGPGGSPAPGNACARRARGAASAPTTLGPAAYTSLRPRAAGPRPSPPPNGGPPRYRPEGDRDPCPPPRAPDAP</sequence>
<dbReference type="EMBL" id="JACCFO010000001">
    <property type="protein sequence ID" value="NYI94124.1"/>
    <property type="molecule type" value="Genomic_DNA"/>
</dbReference>
<accession>A0A853BHB3</accession>
<name>A0A853BHB3_9ACTN</name>
<dbReference type="AlphaFoldDB" id="A0A853BHB3"/>
<comment type="caution">
    <text evidence="2">The sequence shown here is derived from an EMBL/GenBank/DDBJ whole genome shotgun (WGS) entry which is preliminary data.</text>
</comment>
<protein>
    <submittedName>
        <fullName evidence="2">Uncharacterized protein</fullName>
    </submittedName>
</protein>
<evidence type="ECO:0000256" key="1">
    <source>
        <dbReference type="SAM" id="MobiDB-lite"/>
    </source>
</evidence>
<feature type="region of interest" description="Disordered" evidence="1">
    <location>
        <begin position="1"/>
        <end position="32"/>
    </location>
</feature>
<gene>
    <name evidence="2" type="ORF">HNR12_000401</name>
</gene>
<feature type="compositionally biased region" description="Pro residues" evidence="1">
    <location>
        <begin position="378"/>
        <end position="387"/>
    </location>
</feature>